<feature type="region of interest" description="Disordered" evidence="1">
    <location>
        <begin position="1375"/>
        <end position="1396"/>
    </location>
</feature>
<evidence type="ECO:0000313" key="5">
    <source>
        <dbReference type="Proteomes" id="UP000198341"/>
    </source>
</evidence>
<dbReference type="Pfam" id="PF02383">
    <property type="entry name" value="Syja_N"/>
    <property type="match status" value="1"/>
</dbReference>
<proteinExistence type="predicted"/>
<dbReference type="SUPFAM" id="SSF51045">
    <property type="entry name" value="WW domain"/>
    <property type="match status" value="1"/>
</dbReference>
<dbReference type="PROSITE" id="PS50020">
    <property type="entry name" value="WW_DOMAIN_2"/>
    <property type="match status" value="1"/>
</dbReference>
<sequence length="1508" mass="167030">MHRHSAAVSSSSDDVSSSDNGSSFPKGSCVVTESDASEIHIVLVAARYAPKARVVRVCPTSGALLRVKRPRGWGNDEEEESVFFASDLDALTYLKELGKVKNATRGTCVLGIARLGDQVAALVATKVQKAMRLPTGEDVFRICETKWIKTTSISSPVRLLTEQEKEHARALMDFPIDGLHFYSETFDLRKSLAFRDSSRSSSLASPPPKEEEEEESEWVWNEAIAKPLRDVLEDDASRYVPVMIQGLAECREILVDATDPKKGSWHFAVFGKRSRLHPGTRFLARGINEDGNPGNEVEMEQMVWRSSNGNSSGSNSGRKKTIWTSYVWRRGSVPLRWKQEIKQTVGDAQIEVETKDTYKNADRYFARLRESYGECNPIACVNLLRIAPGKPEAELSRHFHECVELCRNILPNDPNLTVTNFDWHTNVKSMGDASAVEAMWKVLRDKIGQHGYGYGTFDEATGEMITLRKQAGVLRYNCADSLDRTNLAGFFVAVQLLAEQTKRLGLADVLTDPESNSLQSTKLMEKAKEDQFLRSADEDLSARLPEGWESRLDTTTGRTFYIDHNMRSTSWALPDDFVKVVDEERKERQTKREAILQKRKDDAVIREKEKEEAERKLFDMDKTTNVSEHSIFPSEQDSYVWLERTVDTLRVNMSRAALSAASEVYLQNGDLHALIYTSTRASHTAMMHLLDSTTSHDSNSRFKSSQSTASNLSISVQRRFVNLVSDGFRQTQFELFLGLRRKYYFPSLVQDPLEEKGRVVKSRASFGALLAAPRCAINLVQNGEMLTEESFFLGEESGLSETSGSSASSYGNESNGNDKVAIGQFFKSVWPCPRSSRSESLTYEVREFGDQVDSSGGVENWLLLTDPKGANERFAPGRVRVTFLSASRKKKFSIVLKLPIIPTHATMALPLVECAGPFDAEEGVWKYSYKRLDRNFEDVEFYEQEGGIARERQNEITPSSESATSKIKLTFEPRTVGTSPSALALTMALGRVEILGGDDGASISDKDIVGTLSPEDEAYLEQNFTLDAYERVAVEIVEHANTQDFEDRLNANLMLEILRLRLRLTSKFRDAKFTNLRNVDPEKLDPTTMLRTRRARRILENLRLQKENPVKHSAVGNATNASQSVGNVSLKTSTADKTMSGATYFPEEAQTMSRSKTPILGGALTSSASLTSVATAAASKFAGFANSIANTAGSKLSGSLKDSTAAMEGLSISNKNETGRGDSIHSGGGGGSHSSPEKMVSHNIVPISPVLVEKKRLDDENERRVLTKLSVLRDLAISLDESADVLSHSASFGNASAARISQEFDQSPSSRLVNDTKSDDTAEAILEELKSRSRVKRERVKDVAEETPDDAHFLTLRGRHIYCAVAFTATKGSSRKLLSVPGSPSTSSPSPPTSSPTIEVDGFKFMPPPIPVLSSISSSSSSLFWCLRVSSFRNETLDDAEHIGDFRIPLLKNAPRTQLAFDFDGGRKSAFAFVFELACADAASSSESQTTYHSLHSRVQMFRYVPAE</sequence>
<dbReference type="PANTHER" id="PTHR46817">
    <property type="entry name" value="PHOSPHOINOSITIDE PHOSPHATASE SAC9-RELATED"/>
    <property type="match status" value="1"/>
</dbReference>
<protein>
    <submittedName>
        <fullName evidence="4">Uncharacterized protein</fullName>
    </submittedName>
</protein>
<feature type="domain" description="SAC" evidence="3">
    <location>
        <begin position="171"/>
        <end position="547"/>
    </location>
</feature>
<dbReference type="EMBL" id="FO082274">
    <property type="protein sequence ID" value="CCO16536.1"/>
    <property type="molecule type" value="Genomic_DNA"/>
</dbReference>
<dbReference type="OrthoDB" id="405996at2759"/>
<dbReference type="InterPro" id="IPR036020">
    <property type="entry name" value="WW_dom_sf"/>
</dbReference>
<dbReference type="Proteomes" id="UP000198341">
    <property type="component" value="Chromosome 5"/>
</dbReference>
<feature type="compositionally biased region" description="Low complexity" evidence="1">
    <location>
        <begin position="1"/>
        <end position="23"/>
    </location>
</feature>
<feature type="region of interest" description="Disordered" evidence="1">
    <location>
        <begin position="1211"/>
        <end position="1242"/>
    </location>
</feature>
<feature type="region of interest" description="Disordered" evidence="1">
    <location>
        <begin position="198"/>
        <end position="217"/>
    </location>
</feature>
<reference evidence="4 5" key="1">
    <citation type="submission" date="2011-10" db="EMBL/GenBank/DDBJ databases">
        <authorList>
            <person name="Genoscope - CEA"/>
        </authorList>
    </citation>
    <scope>NUCLEOTIDE SEQUENCE [LARGE SCALE GENOMIC DNA]</scope>
    <source>
        <strain evidence="4 5">RCC 1105</strain>
    </source>
</reference>
<dbReference type="RefSeq" id="XP_007512978.1">
    <property type="nucleotide sequence ID" value="XM_007512916.1"/>
</dbReference>
<dbReference type="eggNOG" id="KOG1888">
    <property type="taxonomic scope" value="Eukaryota"/>
</dbReference>
<dbReference type="InterPro" id="IPR001202">
    <property type="entry name" value="WW_dom"/>
</dbReference>
<dbReference type="CDD" id="cd00201">
    <property type="entry name" value="WW"/>
    <property type="match status" value="1"/>
</dbReference>
<evidence type="ECO:0000256" key="1">
    <source>
        <dbReference type="SAM" id="MobiDB-lite"/>
    </source>
</evidence>
<dbReference type="InterPro" id="IPR002013">
    <property type="entry name" value="SAC_dom"/>
</dbReference>
<evidence type="ECO:0000259" key="2">
    <source>
        <dbReference type="PROSITE" id="PS50020"/>
    </source>
</evidence>
<dbReference type="SMART" id="SM00456">
    <property type="entry name" value="WW"/>
    <property type="match status" value="1"/>
</dbReference>
<dbReference type="GeneID" id="19015788"/>
<gene>
    <name evidence="4" type="ORF">Bathy05g02850</name>
</gene>
<evidence type="ECO:0000313" key="4">
    <source>
        <dbReference type="EMBL" id="CCO16536.1"/>
    </source>
</evidence>
<accession>K8EET5</accession>
<organism evidence="4 5">
    <name type="scientific">Bathycoccus prasinos</name>
    <dbReference type="NCBI Taxonomy" id="41875"/>
    <lineage>
        <taxon>Eukaryota</taxon>
        <taxon>Viridiplantae</taxon>
        <taxon>Chlorophyta</taxon>
        <taxon>Mamiellophyceae</taxon>
        <taxon>Mamiellales</taxon>
        <taxon>Bathycoccaceae</taxon>
        <taxon>Bathycoccus</taxon>
    </lineage>
</organism>
<name>K8EET5_9CHLO</name>
<dbReference type="KEGG" id="bpg:Bathy05g02850"/>
<keyword evidence="5" id="KW-1185">Reference proteome</keyword>
<evidence type="ECO:0000259" key="3">
    <source>
        <dbReference type="PROSITE" id="PS50275"/>
    </source>
</evidence>
<dbReference type="PANTHER" id="PTHR46817:SF1">
    <property type="entry name" value="SAC DOMAIN-CONTAINING PROTEIN"/>
    <property type="match status" value="1"/>
</dbReference>
<dbReference type="GO" id="GO:0016791">
    <property type="term" value="F:phosphatase activity"/>
    <property type="evidence" value="ECO:0007669"/>
    <property type="project" value="InterPro"/>
</dbReference>
<dbReference type="Pfam" id="PF00397">
    <property type="entry name" value="WW"/>
    <property type="match status" value="1"/>
</dbReference>
<feature type="domain" description="WW" evidence="2">
    <location>
        <begin position="542"/>
        <end position="576"/>
    </location>
</feature>
<dbReference type="Gene3D" id="2.20.70.10">
    <property type="match status" value="1"/>
</dbReference>
<feature type="region of interest" description="Disordered" evidence="1">
    <location>
        <begin position="1"/>
        <end position="29"/>
    </location>
</feature>
<dbReference type="PROSITE" id="PS50275">
    <property type="entry name" value="SAC"/>
    <property type="match status" value="1"/>
</dbReference>
<dbReference type="PROSITE" id="PS01159">
    <property type="entry name" value="WW_DOMAIN_1"/>
    <property type="match status" value="1"/>
</dbReference>